<dbReference type="InterPro" id="IPR001932">
    <property type="entry name" value="PPM-type_phosphatase-like_dom"/>
</dbReference>
<dbReference type="InterPro" id="IPR011006">
    <property type="entry name" value="CheY-like_superfamily"/>
</dbReference>
<evidence type="ECO:0000256" key="3">
    <source>
        <dbReference type="SAM" id="Coils"/>
    </source>
</evidence>
<evidence type="ECO:0000313" key="6">
    <source>
        <dbReference type="Proteomes" id="UP000180235"/>
    </source>
</evidence>
<dbReference type="RefSeq" id="WP_071454280.1">
    <property type="nucleotide sequence ID" value="NZ_CP017675.1"/>
</dbReference>
<dbReference type="PANTHER" id="PTHR43156">
    <property type="entry name" value="STAGE II SPORULATION PROTEIN E-RELATED"/>
    <property type="match status" value="1"/>
</dbReference>
<dbReference type="InterPro" id="IPR036457">
    <property type="entry name" value="PPM-type-like_dom_sf"/>
</dbReference>
<dbReference type="Gene3D" id="3.40.50.2300">
    <property type="match status" value="1"/>
</dbReference>
<feature type="coiled-coil region" evidence="3">
    <location>
        <begin position="118"/>
        <end position="145"/>
    </location>
</feature>
<dbReference type="Proteomes" id="UP000180235">
    <property type="component" value="Chromosome"/>
</dbReference>
<evidence type="ECO:0000313" key="5">
    <source>
        <dbReference type="EMBL" id="APB33740.1"/>
    </source>
</evidence>
<keyword evidence="3" id="KW-0175">Coiled coil</keyword>
<dbReference type="SUPFAM" id="SSF52172">
    <property type="entry name" value="CheY-like"/>
    <property type="match status" value="1"/>
</dbReference>
<dbReference type="KEGG" id="glt:GlitD10_1419"/>
<dbReference type="InterPro" id="IPR001789">
    <property type="entry name" value="Sig_transdc_resp-reg_receiver"/>
</dbReference>
<keyword evidence="6" id="KW-1185">Reference proteome</keyword>
<reference evidence="5 6" key="1">
    <citation type="submission" date="2016-10" db="EMBL/GenBank/DDBJ databases">
        <title>Description of Gloeomargarita lithophora gen. nov., sp. nov., a thylakoid-bearing basal-branching cyanobacterium with intracellular carbonates, and proposal for Gloeomargaritales ord. nov.</title>
        <authorList>
            <person name="Moreira D."/>
            <person name="Tavera R."/>
            <person name="Benzerara K."/>
            <person name="Skouri-Panet F."/>
            <person name="Couradeau E."/>
            <person name="Gerard E."/>
            <person name="Loussert C."/>
            <person name="Novelo E."/>
            <person name="Zivanovic Y."/>
            <person name="Lopez-Garcia P."/>
        </authorList>
    </citation>
    <scope>NUCLEOTIDE SEQUENCE [LARGE SCALE GENOMIC DNA]</scope>
    <source>
        <strain evidence="5 6">D10</strain>
    </source>
</reference>
<dbReference type="Pfam" id="PF07228">
    <property type="entry name" value="SpoIIE"/>
    <property type="match status" value="1"/>
</dbReference>
<dbReference type="CDD" id="cd17574">
    <property type="entry name" value="REC_OmpR"/>
    <property type="match status" value="1"/>
</dbReference>
<dbReference type="Gene3D" id="3.60.40.10">
    <property type="entry name" value="PPM-type phosphatase domain"/>
    <property type="match status" value="1"/>
</dbReference>
<name>A0A1J0ACS6_9CYAN</name>
<proteinExistence type="predicted"/>
<dbReference type="GO" id="GO:0016791">
    <property type="term" value="F:phosphatase activity"/>
    <property type="evidence" value="ECO:0007669"/>
    <property type="project" value="TreeGrafter"/>
</dbReference>
<evidence type="ECO:0000256" key="2">
    <source>
        <dbReference type="PROSITE-ProRule" id="PRU00169"/>
    </source>
</evidence>
<gene>
    <name evidence="5" type="ORF">GlitD10_1419</name>
</gene>
<dbReference type="AlphaFoldDB" id="A0A1J0ACS6"/>
<evidence type="ECO:0000259" key="4">
    <source>
        <dbReference type="PROSITE" id="PS50110"/>
    </source>
</evidence>
<keyword evidence="1" id="KW-0378">Hydrolase</keyword>
<keyword evidence="2" id="KW-0597">Phosphoprotein</keyword>
<dbReference type="PANTHER" id="PTHR43156:SF2">
    <property type="entry name" value="STAGE II SPORULATION PROTEIN E"/>
    <property type="match status" value="1"/>
</dbReference>
<accession>A0A1J0ACS6</accession>
<dbReference type="OrthoDB" id="9763484at2"/>
<protein>
    <submittedName>
        <fullName evidence="5">Response regulator</fullName>
    </submittedName>
</protein>
<evidence type="ECO:0000256" key="1">
    <source>
        <dbReference type="ARBA" id="ARBA00022801"/>
    </source>
</evidence>
<feature type="domain" description="Response regulatory" evidence="4">
    <location>
        <begin position="3"/>
        <end position="119"/>
    </location>
</feature>
<dbReference type="PROSITE" id="PS50110">
    <property type="entry name" value="RESPONSE_REGULATORY"/>
    <property type="match status" value="1"/>
</dbReference>
<organism evidence="5 6">
    <name type="scientific">Gloeomargarita lithophora Alchichica-D10</name>
    <dbReference type="NCBI Taxonomy" id="1188229"/>
    <lineage>
        <taxon>Bacteria</taxon>
        <taxon>Bacillati</taxon>
        <taxon>Cyanobacteriota</taxon>
        <taxon>Cyanophyceae</taxon>
        <taxon>Gloeomargaritales</taxon>
        <taxon>Gloeomargaritaceae</taxon>
        <taxon>Gloeomargarita</taxon>
    </lineage>
</organism>
<dbReference type="SMART" id="SM00331">
    <property type="entry name" value="PP2C_SIG"/>
    <property type="match status" value="1"/>
</dbReference>
<dbReference type="InterPro" id="IPR052016">
    <property type="entry name" value="Bact_Sigma-Reg"/>
</dbReference>
<dbReference type="GO" id="GO:0000160">
    <property type="term" value="P:phosphorelay signal transduction system"/>
    <property type="evidence" value="ECO:0007669"/>
    <property type="project" value="InterPro"/>
</dbReference>
<dbReference type="Pfam" id="PF00072">
    <property type="entry name" value="Response_reg"/>
    <property type="match status" value="1"/>
</dbReference>
<dbReference type="SMART" id="SM00448">
    <property type="entry name" value="REC"/>
    <property type="match status" value="1"/>
</dbReference>
<dbReference type="EMBL" id="CP017675">
    <property type="protein sequence ID" value="APB33740.1"/>
    <property type="molecule type" value="Genomic_DNA"/>
</dbReference>
<sequence>MAKVLVIDDDPTMRLVLQRNLKLQGHEVAVAADGAQGWQLAQELHPALVICDWMMPGLNGLEVCQRLRQTPALATTFFILLTSKDQVSDRVHGLDSGADDFLVKPIDTSELQARVRAGLRLYQLNQDLQDQKQRLEAELAEAVGYVRSLLPAPRLTGEITTEWVFVPSTELGGDCFDYFDLDEHRFVFYVIDVAGHGVGAALLSISVLNLLRSGSVADMTQPAAVLALLNRFFPMEQHKDKYFTAWYGIYDRRTRRLTYASAGHPAAVLWQAHQVVSLPGRGLAVGMFPDVTYQAHESVLPAGAQLYLFSDGAYEIPVGEKGELWGREALGQVLSTGADPQTLVSKIPRSPEGWPDDLCLLKIGFA</sequence>
<dbReference type="STRING" id="1188229.GlitD10_1419"/>
<feature type="modified residue" description="4-aspartylphosphate" evidence="2">
    <location>
        <position position="52"/>
    </location>
</feature>